<dbReference type="STRING" id="449659.IV66_GL001026"/>
<proteinExistence type="predicted"/>
<evidence type="ECO:0000256" key="4">
    <source>
        <dbReference type="ARBA" id="ARBA00023239"/>
    </source>
</evidence>
<dbReference type="PANTHER" id="PTHR48073:SF5">
    <property type="entry name" value="O-SUCCINYLBENZOATE SYNTHASE"/>
    <property type="match status" value="1"/>
</dbReference>
<keyword evidence="9" id="KW-1185">Reference proteome</keyword>
<dbReference type="NCBIfam" id="TIGR01928">
    <property type="entry name" value="menC_lowGC_arch"/>
    <property type="match status" value="1"/>
</dbReference>
<dbReference type="SFLD" id="SFLDF00009">
    <property type="entry name" value="o-succinylbenzoate_synthase"/>
    <property type="match status" value="1"/>
</dbReference>
<dbReference type="GO" id="GO:0009234">
    <property type="term" value="P:menaquinone biosynthetic process"/>
    <property type="evidence" value="ECO:0007669"/>
    <property type="project" value="UniProtKB-UniRule"/>
</dbReference>
<sequence length="352" mass="38829">MTLPLKQPFVSSHETLTQRELTVIELTDVSGLRGYGELEAFSQPFYTRETQVTARWIIKNVLESLLVNVEFDQPEDLYTKLAPVKGNHLAKAAVDSAVWDLFAKQQQRSLADVLAKKADTTRKNVVKVGISIGILPLEQTIRRVERAIKQEYGRIKLKVQGNDDLQRIAAVREYFPAIQLCVDANGSLKPALGLAEKIDALQLTMLEDPFSMEQHEQTAELQAKLKTDLCYDEPIESVADAIQAIEAHECRVISMKTSVLGGLTPALEMVAAHKRYGFPIWCGGMVEGGLGRATNLALASLDEFAFPGDISETAQYYEKDYARPGFVIQHGALQVPTGSGTGVELCPGLERI</sequence>
<dbReference type="GO" id="GO:0046872">
    <property type="term" value="F:metal ion binding"/>
    <property type="evidence" value="ECO:0007669"/>
    <property type="project" value="UniProtKB-KW"/>
</dbReference>
<evidence type="ECO:0000256" key="5">
    <source>
        <dbReference type="ARBA" id="ARBA00029491"/>
    </source>
</evidence>
<dbReference type="EMBL" id="JQCN01000070">
    <property type="protein sequence ID" value="KRN95582.1"/>
    <property type="molecule type" value="Genomic_DNA"/>
</dbReference>
<dbReference type="EC" id="4.2.1.113" evidence="5 6"/>
<dbReference type="PANTHER" id="PTHR48073">
    <property type="entry name" value="O-SUCCINYLBENZOATE SYNTHASE-RELATED"/>
    <property type="match status" value="1"/>
</dbReference>
<dbReference type="GO" id="GO:0043748">
    <property type="term" value="F:O-succinylbenzoate synthase activity"/>
    <property type="evidence" value="ECO:0007669"/>
    <property type="project" value="UniProtKB-EC"/>
</dbReference>
<dbReference type="InterPro" id="IPR010197">
    <property type="entry name" value="OSBS/NAAAR"/>
</dbReference>
<comment type="caution">
    <text evidence="8">The sequence shown here is derived from an EMBL/GenBank/DDBJ whole genome shotgun (WGS) entry which is preliminary data.</text>
</comment>
<evidence type="ECO:0000256" key="2">
    <source>
        <dbReference type="ARBA" id="ARBA00022723"/>
    </source>
</evidence>
<keyword evidence="4" id="KW-0456">Lyase</keyword>
<dbReference type="SUPFAM" id="SSF51604">
    <property type="entry name" value="Enolase C-terminal domain-like"/>
    <property type="match status" value="1"/>
</dbReference>
<dbReference type="InterPro" id="IPR036849">
    <property type="entry name" value="Enolase-like_C_sf"/>
</dbReference>
<keyword evidence="2" id="KW-0479">Metal-binding</keyword>
<dbReference type="Pfam" id="PF13378">
    <property type="entry name" value="MR_MLE_C"/>
    <property type="match status" value="1"/>
</dbReference>
<dbReference type="Gene3D" id="3.30.390.10">
    <property type="entry name" value="Enolase-like, N-terminal domain"/>
    <property type="match status" value="1"/>
</dbReference>
<dbReference type="GO" id="GO:0016854">
    <property type="term" value="F:racemase and epimerase activity"/>
    <property type="evidence" value="ECO:0007669"/>
    <property type="project" value="UniProtKB-ARBA"/>
</dbReference>
<dbReference type="InterPro" id="IPR013342">
    <property type="entry name" value="Mandelate_racemase_C"/>
</dbReference>
<name>A0A0R2L1M5_9LACO</name>
<dbReference type="PATRIC" id="fig|449659.4.peg.1033"/>
<comment type="cofactor">
    <cofactor evidence="1">
        <name>a divalent metal cation</name>
        <dbReference type="ChEBI" id="CHEBI:60240"/>
    </cofactor>
</comment>
<dbReference type="InterPro" id="IPR013341">
    <property type="entry name" value="Mandelate_racemase_N_dom"/>
</dbReference>
<dbReference type="Gene3D" id="3.20.20.120">
    <property type="entry name" value="Enolase-like C-terminal domain"/>
    <property type="match status" value="1"/>
</dbReference>
<dbReference type="UniPathway" id="UPA00079"/>
<keyword evidence="3" id="KW-0460">Magnesium</keyword>
<evidence type="ECO:0000313" key="9">
    <source>
        <dbReference type="Proteomes" id="UP000051886"/>
    </source>
</evidence>
<reference evidence="8 9" key="1">
    <citation type="journal article" date="2015" name="Genome Announc.">
        <title>Expanding the biotechnology potential of lactobacilli through comparative genomics of 213 strains and associated genera.</title>
        <authorList>
            <person name="Sun Z."/>
            <person name="Harris H.M."/>
            <person name="McCann A."/>
            <person name="Guo C."/>
            <person name="Argimon S."/>
            <person name="Zhang W."/>
            <person name="Yang X."/>
            <person name="Jeffery I.B."/>
            <person name="Cooney J.C."/>
            <person name="Kagawa T.F."/>
            <person name="Liu W."/>
            <person name="Song Y."/>
            <person name="Salvetti E."/>
            <person name="Wrobel A."/>
            <person name="Rasinkangas P."/>
            <person name="Parkhill J."/>
            <person name="Rea M.C."/>
            <person name="O'Sullivan O."/>
            <person name="Ritari J."/>
            <person name="Douillard F.P."/>
            <person name="Paul Ross R."/>
            <person name="Yang R."/>
            <person name="Briner A.E."/>
            <person name="Felis G.E."/>
            <person name="de Vos W.M."/>
            <person name="Barrangou R."/>
            <person name="Klaenhammer T.R."/>
            <person name="Caufield P.W."/>
            <person name="Cui Y."/>
            <person name="Zhang H."/>
            <person name="O'Toole P.W."/>
        </authorList>
    </citation>
    <scope>NUCLEOTIDE SEQUENCE [LARGE SCALE GENOMIC DNA]</scope>
    <source>
        <strain evidence="8 9">NBRC 103219</strain>
    </source>
</reference>
<dbReference type="SUPFAM" id="SSF54826">
    <property type="entry name" value="Enolase N-terminal domain-like"/>
    <property type="match status" value="1"/>
</dbReference>
<dbReference type="SMART" id="SM00922">
    <property type="entry name" value="MR_MLE"/>
    <property type="match status" value="1"/>
</dbReference>
<evidence type="ECO:0000256" key="3">
    <source>
        <dbReference type="ARBA" id="ARBA00022842"/>
    </source>
</evidence>
<accession>A0A0R2L1M5</accession>
<gene>
    <name evidence="8" type="ORF">IV66_GL001026</name>
</gene>
<dbReference type="UniPathway" id="UPA01057">
    <property type="reaction ID" value="UER00165"/>
</dbReference>
<evidence type="ECO:0000256" key="6">
    <source>
        <dbReference type="NCBIfam" id="TIGR01928"/>
    </source>
</evidence>
<dbReference type="InterPro" id="IPR029017">
    <property type="entry name" value="Enolase-like_N"/>
</dbReference>
<feature type="domain" description="Mandelate racemase/muconate lactonizing enzyme C-terminal" evidence="7">
    <location>
        <begin position="137"/>
        <end position="228"/>
    </location>
</feature>
<protein>
    <recommendedName>
        <fullName evidence="5 6">o-succinylbenzoate synthase</fullName>
        <ecNumber evidence="5 6">4.2.1.113</ecNumber>
    </recommendedName>
</protein>
<dbReference type="Pfam" id="PF02746">
    <property type="entry name" value="MR_MLE_N"/>
    <property type="match status" value="1"/>
</dbReference>
<evidence type="ECO:0000313" key="8">
    <source>
        <dbReference type="EMBL" id="KRN95582.1"/>
    </source>
</evidence>
<organism evidence="8 9">
    <name type="scientific">Ligilactobacillus pobuzihii</name>
    <dbReference type="NCBI Taxonomy" id="449659"/>
    <lineage>
        <taxon>Bacteria</taxon>
        <taxon>Bacillati</taxon>
        <taxon>Bacillota</taxon>
        <taxon>Bacilli</taxon>
        <taxon>Lactobacillales</taxon>
        <taxon>Lactobacillaceae</taxon>
        <taxon>Ligilactobacillus</taxon>
    </lineage>
</organism>
<dbReference type="Proteomes" id="UP000051886">
    <property type="component" value="Unassembled WGS sequence"/>
</dbReference>
<evidence type="ECO:0000259" key="7">
    <source>
        <dbReference type="SMART" id="SM00922"/>
    </source>
</evidence>
<dbReference type="SFLD" id="SFLDS00001">
    <property type="entry name" value="Enolase"/>
    <property type="match status" value="1"/>
</dbReference>
<evidence type="ECO:0000256" key="1">
    <source>
        <dbReference type="ARBA" id="ARBA00001968"/>
    </source>
</evidence>
<dbReference type="AlphaFoldDB" id="A0A0R2L1M5"/>
<dbReference type="InterPro" id="IPR029065">
    <property type="entry name" value="Enolase_C-like"/>
</dbReference>
<dbReference type="SFLD" id="SFLDG00180">
    <property type="entry name" value="muconate_cycloisomerase"/>
    <property type="match status" value="1"/>
</dbReference>